<keyword evidence="3 6" id="KW-1133">Transmembrane helix</keyword>
<feature type="transmembrane region" description="Helical" evidence="6">
    <location>
        <begin position="27"/>
        <end position="47"/>
    </location>
</feature>
<keyword evidence="2 6" id="KW-0812">Transmembrane</keyword>
<evidence type="ECO:0000256" key="3">
    <source>
        <dbReference type="ARBA" id="ARBA00022989"/>
    </source>
</evidence>
<evidence type="ECO:0000256" key="5">
    <source>
        <dbReference type="SAM" id="MobiDB-lite"/>
    </source>
</evidence>
<dbReference type="PANTHER" id="PTHR23501">
    <property type="entry name" value="MAJOR FACILITATOR SUPERFAMILY"/>
    <property type="match status" value="1"/>
</dbReference>
<dbReference type="PANTHER" id="PTHR23501:SF197">
    <property type="entry name" value="COMD"/>
    <property type="match status" value="1"/>
</dbReference>
<dbReference type="InterPro" id="IPR011701">
    <property type="entry name" value="MFS"/>
</dbReference>
<keyword evidence="4 6" id="KW-0472">Membrane</keyword>
<keyword evidence="8" id="KW-1185">Reference proteome</keyword>
<organism evidence="7 8">
    <name type="scientific">Blastococcus brunescens</name>
    <dbReference type="NCBI Taxonomy" id="1564165"/>
    <lineage>
        <taxon>Bacteria</taxon>
        <taxon>Bacillati</taxon>
        <taxon>Actinomycetota</taxon>
        <taxon>Actinomycetes</taxon>
        <taxon>Geodermatophilales</taxon>
        <taxon>Geodermatophilaceae</taxon>
        <taxon>Blastococcus</taxon>
    </lineage>
</organism>
<evidence type="ECO:0000256" key="6">
    <source>
        <dbReference type="SAM" id="Phobius"/>
    </source>
</evidence>
<proteinExistence type="predicted"/>
<dbReference type="Gene3D" id="1.20.1250.20">
    <property type="entry name" value="MFS general substrate transporter like domains"/>
    <property type="match status" value="1"/>
</dbReference>
<feature type="region of interest" description="Disordered" evidence="5">
    <location>
        <begin position="132"/>
        <end position="200"/>
    </location>
</feature>
<dbReference type="InterPro" id="IPR036259">
    <property type="entry name" value="MFS_trans_sf"/>
</dbReference>
<evidence type="ECO:0000256" key="4">
    <source>
        <dbReference type="ARBA" id="ARBA00023136"/>
    </source>
</evidence>
<evidence type="ECO:0000256" key="1">
    <source>
        <dbReference type="ARBA" id="ARBA00004141"/>
    </source>
</evidence>
<dbReference type="EMBL" id="CP141261">
    <property type="protein sequence ID" value="WRL63247.1"/>
    <property type="molecule type" value="Genomic_DNA"/>
</dbReference>
<evidence type="ECO:0000313" key="8">
    <source>
        <dbReference type="Proteomes" id="UP001324287"/>
    </source>
</evidence>
<dbReference type="Proteomes" id="UP001324287">
    <property type="component" value="Chromosome"/>
</dbReference>
<accession>A0ABZ1AXG1</accession>
<comment type="subcellular location">
    <subcellularLocation>
        <location evidence="1">Membrane</location>
        <topology evidence="1">Multi-pass membrane protein</topology>
    </subcellularLocation>
</comment>
<evidence type="ECO:0000313" key="7">
    <source>
        <dbReference type="EMBL" id="WRL63247.1"/>
    </source>
</evidence>
<evidence type="ECO:0000256" key="2">
    <source>
        <dbReference type="ARBA" id="ARBA00022692"/>
    </source>
</evidence>
<dbReference type="Pfam" id="PF07690">
    <property type="entry name" value="MFS_1"/>
    <property type="match status" value="1"/>
</dbReference>
<protein>
    <submittedName>
        <fullName evidence="7">MFS transporter</fullName>
    </submittedName>
</protein>
<dbReference type="SUPFAM" id="SSF103473">
    <property type="entry name" value="MFS general substrate transporter"/>
    <property type="match status" value="1"/>
</dbReference>
<dbReference type="RefSeq" id="WP_324274583.1">
    <property type="nucleotide sequence ID" value="NZ_CP141261.1"/>
</dbReference>
<reference evidence="7 8" key="1">
    <citation type="submission" date="2023-12" db="EMBL/GenBank/DDBJ databases">
        <title>Blastococcus brunescens sp. nov., an actonobacterium isolated from sandstone collected in sahara desert.</title>
        <authorList>
            <person name="Gtari M."/>
            <person name="Ghodhbane F."/>
        </authorList>
    </citation>
    <scope>NUCLEOTIDE SEQUENCE [LARGE SCALE GENOMIC DNA]</scope>
    <source>
        <strain evidence="7 8">BMG 8361</strain>
    </source>
</reference>
<feature type="transmembrane region" description="Helical" evidence="6">
    <location>
        <begin position="53"/>
        <end position="78"/>
    </location>
</feature>
<feature type="compositionally biased region" description="Low complexity" evidence="5">
    <location>
        <begin position="136"/>
        <end position="157"/>
    </location>
</feature>
<name>A0ABZ1AXG1_9ACTN</name>
<sequence>MIPLVAGIMTGAMSSGIAISRTGKYRVFPLVGIALMVTALLSMSFLVGPDTSVWTLVPFMVMLGLGLGFNFQPVILAVQNAVSPREMGVATSSVTFFRQMGGTIGTAAFLSILFTRLPQDIGSAVQDTVRANPQLAPSSSSSGRAAEGASTTPPSSRSCRRRWPCRSRWASPTRSAWCSSSRPASWRSGSSCSSSCRSWH</sequence>
<gene>
    <name evidence="7" type="ORF">U6N30_26325</name>
</gene>
<feature type="compositionally biased region" description="Low complexity" evidence="5">
    <location>
        <begin position="166"/>
        <end position="200"/>
    </location>
</feature>